<dbReference type="Proteomes" id="UP000298057">
    <property type="component" value="Unassembled WGS sequence"/>
</dbReference>
<feature type="domain" description="IrrE N-terminal-like" evidence="1">
    <location>
        <begin position="73"/>
        <end position="163"/>
    </location>
</feature>
<dbReference type="InterPro" id="IPR052345">
    <property type="entry name" value="Rad_response_metalloprotease"/>
</dbReference>
<evidence type="ECO:0000313" key="4">
    <source>
        <dbReference type="Proteomes" id="UP000297832"/>
    </source>
</evidence>
<dbReference type="InterPro" id="IPR010359">
    <property type="entry name" value="IrrE_HExxH"/>
</dbReference>
<dbReference type="Proteomes" id="UP000297832">
    <property type="component" value="Unassembled WGS sequence"/>
</dbReference>
<evidence type="ECO:0000313" key="3">
    <source>
        <dbReference type="EMBL" id="TGM14862.1"/>
    </source>
</evidence>
<dbReference type="Pfam" id="PF06114">
    <property type="entry name" value="Peptidase_M78"/>
    <property type="match status" value="1"/>
</dbReference>
<evidence type="ECO:0000259" key="1">
    <source>
        <dbReference type="Pfam" id="PF06114"/>
    </source>
</evidence>
<protein>
    <submittedName>
        <fullName evidence="2">ImmA/IrrE family metallo-endopeptidase</fullName>
    </submittedName>
</protein>
<accession>A0A5F2BXX4</accession>
<dbReference type="AlphaFoldDB" id="A0A5F2BXX4"/>
<gene>
    <name evidence="2" type="ORF">EHQ81_13540</name>
    <name evidence="3" type="ORF">EHQ82_19070</name>
</gene>
<dbReference type="PANTHER" id="PTHR43236">
    <property type="entry name" value="ANTITOXIN HIGA1"/>
    <property type="match status" value="1"/>
</dbReference>
<reference evidence="2 4" key="2">
    <citation type="journal article" date="2019" name="PLoS Negl. Trop. Dis.">
        <title>Revisiting the worldwide diversity of Leptospira species in the environment.</title>
        <authorList>
            <person name="Vincent A.T."/>
            <person name="Schiettekatte O."/>
            <person name="Bourhy P."/>
            <person name="Veyrier F.J."/>
            <person name="Picardeau M."/>
        </authorList>
    </citation>
    <scope>NUCLEOTIDE SEQUENCE [LARGE SCALE GENOMIC DNA]</scope>
    <source>
        <strain evidence="2 4">201702405</strain>
        <strain evidence="3">201702406</strain>
    </source>
</reference>
<proteinExistence type="predicted"/>
<keyword evidence="5" id="KW-1185">Reference proteome</keyword>
<dbReference type="RefSeq" id="WP_135628928.1">
    <property type="nucleotide sequence ID" value="NZ_RQGU01000130.1"/>
</dbReference>
<dbReference type="EMBL" id="RQGU01000130">
    <property type="protein sequence ID" value="TGM14862.1"/>
    <property type="molecule type" value="Genomic_DNA"/>
</dbReference>
<dbReference type="Gene3D" id="1.10.10.2910">
    <property type="match status" value="1"/>
</dbReference>
<dbReference type="PANTHER" id="PTHR43236:SF2">
    <property type="entry name" value="BLL0069 PROTEIN"/>
    <property type="match status" value="1"/>
</dbReference>
<name>A0A5F2BXX4_9LEPT</name>
<dbReference type="EMBL" id="RQGV01000018">
    <property type="protein sequence ID" value="TGM12095.1"/>
    <property type="molecule type" value="Genomic_DNA"/>
</dbReference>
<evidence type="ECO:0000313" key="2">
    <source>
        <dbReference type="EMBL" id="TGM12095.1"/>
    </source>
</evidence>
<reference evidence="3" key="1">
    <citation type="submission" date="2018-10" db="EMBL/GenBank/DDBJ databases">
        <authorList>
            <person name="Vincent A.T."/>
            <person name="Schiettekatte O."/>
            <person name="Bourhy P."/>
            <person name="Veyrier F.J."/>
            <person name="Picardeau M."/>
        </authorList>
    </citation>
    <scope>NUCLEOTIDE SEQUENCE</scope>
    <source>
        <strain evidence="3">201702406</strain>
    </source>
</reference>
<evidence type="ECO:0000313" key="5">
    <source>
        <dbReference type="Proteomes" id="UP000298057"/>
    </source>
</evidence>
<organism evidence="2 4">
    <name type="scientific">Leptospira selangorensis</name>
    <dbReference type="NCBI Taxonomy" id="2484982"/>
    <lineage>
        <taxon>Bacteria</taxon>
        <taxon>Pseudomonadati</taxon>
        <taxon>Spirochaetota</taxon>
        <taxon>Spirochaetia</taxon>
        <taxon>Leptospirales</taxon>
        <taxon>Leptospiraceae</taxon>
        <taxon>Leptospira</taxon>
    </lineage>
</organism>
<comment type="caution">
    <text evidence="2">The sequence shown here is derived from an EMBL/GenBank/DDBJ whole genome shotgun (WGS) entry which is preliminary data.</text>
</comment>
<sequence>MNSQYSAATPSNLTQKQIFRLAEKKAQDLGLLAGGEIEPIIKNLGGKIHYVSVQRWLETQDGSIFVNGPNDFFIFLSNFSSPLRNRFTLAHELGHYFLHSNEGRIRIQAARRGSTKTEWQANWFAAAFLMPQDEFLNTLKKYNNDLDFVAAHFLVSRKAVDVRYDSLLRT</sequence>